<dbReference type="GO" id="GO:0030170">
    <property type="term" value="F:pyridoxal phosphate binding"/>
    <property type="evidence" value="ECO:0007669"/>
    <property type="project" value="InterPro"/>
</dbReference>
<accession>A0A1Y1RN67</accession>
<dbReference type="PANTHER" id="PTHR43797">
    <property type="entry name" value="HOMOCYSTEINE/CYSTEINE SYNTHASE"/>
    <property type="match status" value="1"/>
</dbReference>
<evidence type="ECO:0000256" key="3">
    <source>
        <dbReference type="ARBA" id="ARBA00022679"/>
    </source>
</evidence>
<name>A0A1Y1RN67_9MICC</name>
<sequence length="509" mass="53551">MAEHTFGFRTRALHAGGTPDAEHGARAVPIYQSTSFVFKDADDAANLFALQKYGNIYSRLGNPTVAALEERIASLEGGIGAVATASGMAAEFITFAALCQAGDHIVASSNLYGGTITQLDVSLRRFGIDTTFVDGTDPADFAAAIRPETKALYTEIVANPSGQVADLEGLARVAHENDIPLVVDATLSTPYLIRPIEHGADIVIHSVTKFLGGHGTTLGGVVVESGRFNWGNGKFPTMTEPIPSYNNISWWGNFGEYGFLTKLRSEQLRDFGPSLSAQAAFNLLQGVETLPQRMDAHLANAKDVVAWLNEDARISYVNYAGLPDHPHYERAQKLLPLGVGSVFSFGVAGTEKAGGRDVGAEFIKNLQLASHLANIGDARTLILHPASTTHQQLTAEQLAAGGVGEDLIRISVGLEDAVDIIWDLDQALTVASGRNHAGEVVGVASADELVARREAAEAEAAAQKAALEADATAHAAERAAREGAGTSAPASAPSPDVVACEIPAPKKEA</sequence>
<dbReference type="GO" id="GO:0005737">
    <property type="term" value="C:cytoplasm"/>
    <property type="evidence" value="ECO:0007669"/>
    <property type="project" value="TreeGrafter"/>
</dbReference>
<protein>
    <submittedName>
        <fullName evidence="7">O-acetylhomoserine aminocarboxypropyltransferase</fullName>
    </submittedName>
</protein>
<dbReference type="InterPro" id="IPR015422">
    <property type="entry name" value="PyrdxlP-dep_Trfase_small"/>
</dbReference>
<dbReference type="GO" id="GO:0071269">
    <property type="term" value="P:L-homocysteine biosynthetic process"/>
    <property type="evidence" value="ECO:0007669"/>
    <property type="project" value="TreeGrafter"/>
</dbReference>
<keyword evidence="3 7" id="KW-0808">Transferase</keyword>
<keyword evidence="4 5" id="KW-0663">Pyridoxal phosphate</keyword>
<dbReference type="GO" id="GO:0019346">
    <property type="term" value="P:transsulfuration"/>
    <property type="evidence" value="ECO:0007669"/>
    <property type="project" value="InterPro"/>
</dbReference>
<dbReference type="Gene3D" id="3.40.640.10">
    <property type="entry name" value="Type I PLP-dependent aspartate aminotransferase-like (Major domain)"/>
    <property type="match status" value="1"/>
</dbReference>
<evidence type="ECO:0000256" key="6">
    <source>
        <dbReference type="SAM" id="MobiDB-lite"/>
    </source>
</evidence>
<proteinExistence type="inferred from homology"/>
<dbReference type="Gene3D" id="3.90.1150.10">
    <property type="entry name" value="Aspartate Aminotransferase, domain 1"/>
    <property type="match status" value="1"/>
</dbReference>
<dbReference type="GO" id="GO:0004124">
    <property type="term" value="F:cysteine synthase activity"/>
    <property type="evidence" value="ECO:0007669"/>
    <property type="project" value="TreeGrafter"/>
</dbReference>
<reference evidence="7 8" key="1">
    <citation type="submission" date="2016-05" db="EMBL/GenBank/DDBJ databases">
        <title>Draft genome sequence of a porcine commensal Rothia nasimurium.</title>
        <authorList>
            <person name="Gaiser R.A."/>
            <person name="Van Baarlen P."/>
            <person name="Wells J.M."/>
        </authorList>
    </citation>
    <scope>NUCLEOTIDE SEQUENCE [LARGE SCALE GENOMIC DNA]</scope>
    <source>
        <strain evidence="7 8">PT-32</strain>
    </source>
</reference>
<dbReference type="SUPFAM" id="SSF53383">
    <property type="entry name" value="PLP-dependent transferases"/>
    <property type="match status" value="1"/>
</dbReference>
<dbReference type="InterPro" id="IPR015421">
    <property type="entry name" value="PyrdxlP-dep_Trfase_major"/>
</dbReference>
<comment type="similarity">
    <text evidence="2 5">Belongs to the trans-sulfuration enzymes family.</text>
</comment>
<dbReference type="InterPro" id="IPR000277">
    <property type="entry name" value="Cys/Met-Metab_PyrdxlP-dep_enz"/>
</dbReference>
<dbReference type="InterPro" id="IPR006235">
    <property type="entry name" value="OAc-hSer/O-AcSer_sulfhydrylase"/>
</dbReference>
<feature type="compositionally biased region" description="Low complexity" evidence="6">
    <location>
        <begin position="482"/>
        <end position="495"/>
    </location>
</feature>
<gene>
    <name evidence="7" type="ORF">A7979_05500</name>
</gene>
<evidence type="ECO:0000256" key="2">
    <source>
        <dbReference type="ARBA" id="ARBA00009077"/>
    </source>
</evidence>
<dbReference type="GO" id="GO:0006535">
    <property type="term" value="P:cysteine biosynthetic process from serine"/>
    <property type="evidence" value="ECO:0007669"/>
    <property type="project" value="TreeGrafter"/>
</dbReference>
<evidence type="ECO:0000256" key="5">
    <source>
        <dbReference type="RuleBase" id="RU362118"/>
    </source>
</evidence>
<dbReference type="PANTHER" id="PTHR43797:SF2">
    <property type="entry name" value="HOMOCYSTEINE_CYSTEINE SYNTHASE"/>
    <property type="match status" value="1"/>
</dbReference>
<dbReference type="Proteomes" id="UP000192359">
    <property type="component" value="Unassembled WGS sequence"/>
</dbReference>
<evidence type="ECO:0000313" key="8">
    <source>
        <dbReference type="Proteomes" id="UP000192359"/>
    </source>
</evidence>
<organism evidence="7 8">
    <name type="scientific">Rothia nasimurium</name>
    <dbReference type="NCBI Taxonomy" id="85336"/>
    <lineage>
        <taxon>Bacteria</taxon>
        <taxon>Bacillati</taxon>
        <taxon>Actinomycetota</taxon>
        <taxon>Actinomycetes</taxon>
        <taxon>Micrococcales</taxon>
        <taxon>Micrococcaceae</taxon>
        <taxon>Rothia</taxon>
    </lineage>
</organism>
<dbReference type="Pfam" id="PF01053">
    <property type="entry name" value="Cys_Met_Meta_PP"/>
    <property type="match status" value="1"/>
</dbReference>
<dbReference type="NCBIfam" id="TIGR01326">
    <property type="entry name" value="OAH_OAS_sulfhy"/>
    <property type="match status" value="1"/>
</dbReference>
<dbReference type="OrthoDB" id="9780685at2"/>
<dbReference type="RefSeq" id="WP_083092619.1">
    <property type="nucleotide sequence ID" value="NZ_LXWF01000041.1"/>
</dbReference>
<comment type="cofactor">
    <cofactor evidence="1 5">
        <name>pyridoxal 5'-phosphate</name>
        <dbReference type="ChEBI" id="CHEBI:597326"/>
    </cofactor>
</comment>
<comment type="caution">
    <text evidence="7">The sequence shown here is derived from an EMBL/GenBank/DDBJ whole genome shotgun (WGS) entry which is preliminary data.</text>
</comment>
<evidence type="ECO:0000313" key="7">
    <source>
        <dbReference type="EMBL" id="ORC16062.1"/>
    </source>
</evidence>
<dbReference type="GO" id="GO:0003961">
    <property type="term" value="F:O-acetylhomoserine aminocarboxypropyltransferase activity"/>
    <property type="evidence" value="ECO:0007669"/>
    <property type="project" value="TreeGrafter"/>
</dbReference>
<evidence type="ECO:0000256" key="4">
    <source>
        <dbReference type="ARBA" id="ARBA00022898"/>
    </source>
</evidence>
<dbReference type="AlphaFoldDB" id="A0A1Y1RN67"/>
<keyword evidence="8" id="KW-1185">Reference proteome</keyword>
<feature type="region of interest" description="Disordered" evidence="6">
    <location>
        <begin position="469"/>
        <end position="509"/>
    </location>
</feature>
<dbReference type="InterPro" id="IPR015424">
    <property type="entry name" value="PyrdxlP-dep_Trfase"/>
</dbReference>
<evidence type="ECO:0000256" key="1">
    <source>
        <dbReference type="ARBA" id="ARBA00001933"/>
    </source>
</evidence>
<dbReference type="CDD" id="cd00614">
    <property type="entry name" value="CGS_like"/>
    <property type="match status" value="1"/>
</dbReference>
<dbReference type="EMBL" id="LXWF01000041">
    <property type="protein sequence ID" value="ORC16062.1"/>
    <property type="molecule type" value="Genomic_DNA"/>
</dbReference>
<dbReference type="FunFam" id="3.40.640.10:FF:000035">
    <property type="entry name" value="O-succinylhomoserine sulfhydrylase"/>
    <property type="match status" value="1"/>
</dbReference>